<protein>
    <recommendedName>
        <fullName evidence="4">RxLR effector protein</fullName>
    </recommendedName>
</protein>
<name>A0ABD3EU11_9STRA</name>
<feature type="chain" id="PRO_5044807437" description="RxLR effector protein" evidence="1">
    <location>
        <begin position="21"/>
        <end position="125"/>
    </location>
</feature>
<organism evidence="2 3">
    <name type="scientific">Phytophthora oleae</name>
    <dbReference type="NCBI Taxonomy" id="2107226"/>
    <lineage>
        <taxon>Eukaryota</taxon>
        <taxon>Sar</taxon>
        <taxon>Stramenopiles</taxon>
        <taxon>Oomycota</taxon>
        <taxon>Peronosporomycetes</taxon>
        <taxon>Peronosporales</taxon>
        <taxon>Peronosporaceae</taxon>
        <taxon>Phytophthora</taxon>
    </lineage>
</organism>
<sequence>MRLGLVTALAVVYLANFSTATQIGVISSKNSVETKKIRGLISFEDADPKPLGGSHHTANLSASEESALGWLPLLLGREGEHRQHQLRYRIQRQHLQPKALRSNSEDDDDGFWESFKDWLFDDDSS</sequence>
<evidence type="ECO:0000313" key="2">
    <source>
        <dbReference type="EMBL" id="KAL3657661.1"/>
    </source>
</evidence>
<evidence type="ECO:0000313" key="3">
    <source>
        <dbReference type="Proteomes" id="UP001632037"/>
    </source>
</evidence>
<evidence type="ECO:0000256" key="1">
    <source>
        <dbReference type="SAM" id="SignalP"/>
    </source>
</evidence>
<evidence type="ECO:0008006" key="4">
    <source>
        <dbReference type="Google" id="ProtNLM"/>
    </source>
</evidence>
<feature type="signal peptide" evidence="1">
    <location>
        <begin position="1"/>
        <end position="20"/>
    </location>
</feature>
<reference evidence="2 3" key="1">
    <citation type="submission" date="2024-09" db="EMBL/GenBank/DDBJ databases">
        <title>Genome sequencing and assembly of Phytophthora oleae, isolate VK10A, causative agent of rot of olive drupes.</title>
        <authorList>
            <person name="Conti Taguali S."/>
            <person name="Riolo M."/>
            <person name="La Spada F."/>
            <person name="Cacciola S.O."/>
            <person name="Dionisio G."/>
        </authorList>
    </citation>
    <scope>NUCLEOTIDE SEQUENCE [LARGE SCALE GENOMIC DNA]</scope>
    <source>
        <strain evidence="2 3">VK10A</strain>
    </source>
</reference>
<keyword evidence="3" id="KW-1185">Reference proteome</keyword>
<comment type="caution">
    <text evidence="2">The sequence shown here is derived from an EMBL/GenBank/DDBJ whole genome shotgun (WGS) entry which is preliminary data.</text>
</comment>
<accession>A0ABD3EU11</accession>
<dbReference type="Proteomes" id="UP001632037">
    <property type="component" value="Unassembled WGS sequence"/>
</dbReference>
<dbReference type="EMBL" id="JBIMZQ010000062">
    <property type="protein sequence ID" value="KAL3657661.1"/>
    <property type="molecule type" value="Genomic_DNA"/>
</dbReference>
<proteinExistence type="predicted"/>
<dbReference type="AlphaFoldDB" id="A0ABD3EU11"/>
<gene>
    <name evidence="2" type="ORF">V7S43_017463</name>
</gene>
<keyword evidence="1" id="KW-0732">Signal</keyword>